<dbReference type="Proteomes" id="UP001592528">
    <property type="component" value="Unassembled WGS sequence"/>
</dbReference>
<keyword evidence="4" id="KW-1185">Reference proteome</keyword>
<dbReference type="EMBL" id="JBHEZZ010000012">
    <property type="protein sequence ID" value="MFC1403850.1"/>
    <property type="molecule type" value="Genomic_DNA"/>
</dbReference>
<evidence type="ECO:0000256" key="1">
    <source>
        <dbReference type="SAM" id="MobiDB-lite"/>
    </source>
</evidence>
<reference evidence="3 4" key="1">
    <citation type="submission" date="2024-09" db="EMBL/GenBank/DDBJ databases">
        <authorList>
            <person name="Lee S.D."/>
        </authorList>
    </citation>
    <scope>NUCLEOTIDE SEQUENCE [LARGE SCALE GENOMIC DNA]</scope>
    <source>
        <strain evidence="3 4">N1-5</strain>
    </source>
</reference>
<evidence type="ECO:0000313" key="4">
    <source>
        <dbReference type="Proteomes" id="UP001592528"/>
    </source>
</evidence>
<dbReference type="PANTHER" id="PTHR32015">
    <property type="entry name" value="FASTING INDUCED LIPASE"/>
    <property type="match status" value="1"/>
</dbReference>
<proteinExistence type="predicted"/>
<evidence type="ECO:0000256" key="2">
    <source>
        <dbReference type="SAM" id="SignalP"/>
    </source>
</evidence>
<feature type="region of interest" description="Disordered" evidence="1">
    <location>
        <begin position="1"/>
        <end position="22"/>
    </location>
</feature>
<evidence type="ECO:0000313" key="3">
    <source>
        <dbReference type="EMBL" id="MFC1403850.1"/>
    </source>
</evidence>
<dbReference type="SUPFAM" id="SSF53474">
    <property type="entry name" value="alpha/beta-Hydrolases"/>
    <property type="match status" value="1"/>
</dbReference>
<organism evidence="3 4">
    <name type="scientific">Streptacidiphilus cavernicola</name>
    <dbReference type="NCBI Taxonomy" id="3342716"/>
    <lineage>
        <taxon>Bacteria</taxon>
        <taxon>Bacillati</taxon>
        <taxon>Actinomycetota</taxon>
        <taxon>Actinomycetes</taxon>
        <taxon>Kitasatosporales</taxon>
        <taxon>Streptomycetaceae</taxon>
        <taxon>Streptacidiphilus</taxon>
    </lineage>
</organism>
<dbReference type="Pfam" id="PF01674">
    <property type="entry name" value="Lipase_2"/>
    <property type="match status" value="1"/>
</dbReference>
<keyword evidence="2" id="KW-0732">Signal</keyword>
<gene>
    <name evidence="3" type="ORF">ACEZDJ_21395</name>
</gene>
<sequence>MSLPMPMPMPRSRPGSRPGPRRLTASLLALGTATASALGLATAPAHASTYPVPYSFAAGVAAELAAPGSAPPGSNNWSCKPSSAHPRPVVLVHGTFGDMTDSWQALSPLLANQGYCVFALNYGGSPGNLFQGYGDIPTSAAQLATFVDQVLAATGAAQVDIVGHSQGGMMPRYYLKNLGGAAKVHTLVGLAPSNHGTDLDGLTGLLAAFPGGSSFVSSLCAACGQQVVGSPFITALNAGGDTVPGVHYTVIETRYDEVVTPYTSAFLTGGSSGQVSDITLQDQCGLDFADHLAVIYDPVALHDVSNALDPAHATAPLCVPVLPVLGG</sequence>
<name>A0ABV6UR00_9ACTN</name>
<protein>
    <submittedName>
        <fullName evidence="3">Esterase/lipase family protein</fullName>
    </submittedName>
</protein>
<dbReference type="Gene3D" id="3.40.50.1820">
    <property type="entry name" value="alpha/beta hydrolase"/>
    <property type="match status" value="1"/>
</dbReference>
<dbReference type="InterPro" id="IPR002918">
    <property type="entry name" value="Lipase_EstA/Esterase_EstB"/>
</dbReference>
<feature type="compositionally biased region" description="Low complexity" evidence="1">
    <location>
        <begin position="12"/>
        <end position="22"/>
    </location>
</feature>
<dbReference type="InterPro" id="IPR029058">
    <property type="entry name" value="AB_hydrolase_fold"/>
</dbReference>
<dbReference type="PANTHER" id="PTHR32015:SF1">
    <property type="entry name" value="LIPASE"/>
    <property type="match status" value="1"/>
</dbReference>
<feature type="chain" id="PRO_5046437644" evidence="2">
    <location>
        <begin position="48"/>
        <end position="327"/>
    </location>
</feature>
<comment type="caution">
    <text evidence="3">The sequence shown here is derived from an EMBL/GenBank/DDBJ whole genome shotgun (WGS) entry which is preliminary data.</text>
</comment>
<dbReference type="RefSeq" id="WP_380523169.1">
    <property type="nucleotide sequence ID" value="NZ_JBHEZZ010000012.1"/>
</dbReference>
<feature type="compositionally biased region" description="Pro residues" evidence="1">
    <location>
        <begin position="1"/>
        <end position="11"/>
    </location>
</feature>
<accession>A0ABV6UR00</accession>
<feature type="signal peptide" evidence="2">
    <location>
        <begin position="1"/>
        <end position="47"/>
    </location>
</feature>